<name>A0ABP6YFR0_9FLAO</name>
<dbReference type="PANTHER" id="PTHR21174:SF0">
    <property type="entry name" value="HD PHOSPHOHYDROLASE FAMILY PROTEIN-RELATED"/>
    <property type="match status" value="1"/>
</dbReference>
<organism evidence="1 2">
    <name type="scientific">Snuella lapsa</name>
    <dbReference type="NCBI Taxonomy" id="870481"/>
    <lineage>
        <taxon>Bacteria</taxon>
        <taxon>Pseudomonadati</taxon>
        <taxon>Bacteroidota</taxon>
        <taxon>Flavobacteriia</taxon>
        <taxon>Flavobacteriales</taxon>
        <taxon>Flavobacteriaceae</taxon>
        <taxon>Snuella</taxon>
    </lineage>
</organism>
<evidence type="ECO:0008006" key="3">
    <source>
        <dbReference type="Google" id="ProtNLM"/>
    </source>
</evidence>
<keyword evidence="2" id="KW-1185">Reference proteome</keyword>
<dbReference type="Proteomes" id="UP001500954">
    <property type="component" value="Unassembled WGS sequence"/>
</dbReference>
<accession>A0ABP6YFR0</accession>
<dbReference type="Gene3D" id="1.10.3210.10">
    <property type="entry name" value="Hypothetical protein af1432"/>
    <property type="match status" value="1"/>
</dbReference>
<evidence type="ECO:0000313" key="2">
    <source>
        <dbReference type="Proteomes" id="UP001500954"/>
    </source>
</evidence>
<dbReference type="PIRSF" id="PIRSF035170">
    <property type="entry name" value="HD_phosphohydro"/>
    <property type="match status" value="1"/>
</dbReference>
<protein>
    <recommendedName>
        <fullName evidence="3">HD domain-containing protein</fullName>
    </recommendedName>
</protein>
<dbReference type="InterPro" id="IPR009218">
    <property type="entry name" value="HD_phosphohydro"/>
</dbReference>
<sequence>MGLIDELWNEIEKNYSGKNRHYHNLNHLEFMMKLAFEYKSELVDIDTLLFSVFYHDIVYNSKRSDNELKSAEIAKVRLKRLGLPSDRITKCHEQILATKEHGNDTESDTNFLVDFDLAILGDEHENYLDYTKKIRKEYSVYPDFFYNKGRKKVLRHFLEMDRIFKTNEFKMNFEEQARKNIRTELGEE</sequence>
<reference evidence="2" key="1">
    <citation type="journal article" date="2019" name="Int. J. Syst. Evol. Microbiol.">
        <title>The Global Catalogue of Microorganisms (GCM) 10K type strain sequencing project: providing services to taxonomists for standard genome sequencing and annotation.</title>
        <authorList>
            <consortium name="The Broad Institute Genomics Platform"/>
            <consortium name="The Broad Institute Genome Sequencing Center for Infectious Disease"/>
            <person name="Wu L."/>
            <person name="Ma J."/>
        </authorList>
    </citation>
    <scope>NUCLEOTIDE SEQUENCE [LARGE SCALE GENOMIC DNA]</scope>
    <source>
        <strain evidence="2">JCM 17111</strain>
    </source>
</reference>
<dbReference type="PANTHER" id="PTHR21174">
    <property type="match status" value="1"/>
</dbReference>
<comment type="caution">
    <text evidence="1">The sequence shown here is derived from an EMBL/GenBank/DDBJ whole genome shotgun (WGS) entry which is preliminary data.</text>
</comment>
<proteinExistence type="predicted"/>
<dbReference type="EMBL" id="BAABCY010000091">
    <property type="protein sequence ID" value="GAA3582111.1"/>
    <property type="molecule type" value="Genomic_DNA"/>
</dbReference>
<gene>
    <name evidence="1" type="ORF">GCM10022395_33110</name>
</gene>
<evidence type="ECO:0000313" key="1">
    <source>
        <dbReference type="EMBL" id="GAA3582111.1"/>
    </source>
</evidence>
<dbReference type="SUPFAM" id="SSF109604">
    <property type="entry name" value="HD-domain/PDEase-like"/>
    <property type="match status" value="1"/>
</dbReference>